<accession>A0A0D3IJJ7</accession>
<protein>
    <submittedName>
        <fullName evidence="1">Uncharacterized protein</fullName>
    </submittedName>
</protein>
<dbReference type="GeneID" id="17257570"/>
<dbReference type="HOGENOM" id="CLU_119768_0_0_1"/>
<dbReference type="RefSeq" id="XP_005763861.1">
    <property type="nucleotide sequence ID" value="XM_005763804.1"/>
</dbReference>
<reference evidence="2" key="1">
    <citation type="journal article" date="2013" name="Nature">
        <title>Pan genome of the phytoplankton Emiliania underpins its global distribution.</title>
        <authorList>
            <person name="Read B.A."/>
            <person name="Kegel J."/>
            <person name="Klute M.J."/>
            <person name="Kuo A."/>
            <person name="Lefebvre S.C."/>
            <person name="Maumus F."/>
            <person name="Mayer C."/>
            <person name="Miller J."/>
            <person name="Monier A."/>
            <person name="Salamov A."/>
            <person name="Young J."/>
            <person name="Aguilar M."/>
            <person name="Claverie J.M."/>
            <person name="Frickenhaus S."/>
            <person name="Gonzalez K."/>
            <person name="Herman E.K."/>
            <person name="Lin Y.C."/>
            <person name="Napier J."/>
            <person name="Ogata H."/>
            <person name="Sarno A.F."/>
            <person name="Shmutz J."/>
            <person name="Schroeder D."/>
            <person name="de Vargas C."/>
            <person name="Verret F."/>
            <person name="von Dassow P."/>
            <person name="Valentin K."/>
            <person name="Van de Peer Y."/>
            <person name="Wheeler G."/>
            <person name="Dacks J.B."/>
            <person name="Delwiche C.F."/>
            <person name="Dyhrman S.T."/>
            <person name="Glockner G."/>
            <person name="John U."/>
            <person name="Richards T."/>
            <person name="Worden A.Z."/>
            <person name="Zhang X."/>
            <person name="Grigoriev I.V."/>
            <person name="Allen A.E."/>
            <person name="Bidle K."/>
            <person name="Borodovsky M."/>
            <person name="Bowler C."/>
            <person name="Brownlee C."/>
            <person name="Cock J.M."/>
            <person name="Elias M."/>
            <person name="Gladyshev V.N."/>
            <person name="Groth M."/>
            <person name="Guda C."/>
            <person name="Hadaegh A."/>
            <person name="Iglesias-Rodriguez M.D."/>
            <person name="Jenkins J."/>
            <person name="Jones B.M."/>
            <person name="Lawson T."/>
            <person name="Leese F."/>
            <person name="Lindquist E."/>
            <person name="Lobanov A."/>
            <person name="Lomsadze A."/>
            <person name="Malik S.B."/>
            <person name="Marsh M.E."/>
            <person name="Mackinder L."/>
            <person name="Mock T."/>
            <person name="Mueller-Roeber B."/>
            <person name="Pagarete A."/>
            <person name="Parker M."/>
            <person name="Probert I."/>
            <person name="Quesneville H."/>
            <person name="Raines C."/>
            <person name="Rensing S.A."/>
            <person name="Riano-Pachon D.M."/>
            <person name="Richier S."/>
            <person name="Rokitta S."/>
            <person name="Shiraiwa Y."/>
            <person name="Soanes D.M."/>
            <person name="van der Giezen M."/>
            <person name="Wahlund T.M."/>
            <person name="Williams B."/>
            <person name="Wilson W."/>
            <person name="Wolfe G."/>
            <person name="Wurch L.L."/>
        </authorList>
    </citation>
    <scope>NUCLEOTIDE SEQUENCE</scope>
</reference>
<evidence type="ECO:0000313" key="1">
    <source>
        <dbReference type="EnsemblProtists" id="EOD11432"/>
    </source>
</evidence>
<dbReference type="Proteomes" id="UP000013827">
    <property type="component" value="Unassembled WGS sequence"/>
</dbReference>
<keyword evidence="2" id="KW-1185">Reference proteome</keyword>
<proteinExistence type="predicted"/>
<dbReference type="KEGG" id="ehx:EMIHUDRAFT_214816"/>
<evidence type="ECO:0000313" key="2">
    <source>
        <dbReference type="Proteomes" id="UP000013827"/>
    </source>
</evidence>
<dbReference type="AlphaFoldDB" id="A0A0D3IJJ7"/>
<dbReference type="EnsemblProtists" id="EOD11432">
    <property type="protein sequence ID" value="EOD11432"/>
    <property type="gene ID" value="EMIHUDRAFT_214816"/>
</dbReference>
<organism evidence="1 2">
    <name type="scientific">Emiliania huxleyi (strain CCMP1516)</name>
    <dbReference type="NCBI Taxonomy" id="280463"/>
    <lineage>
        <taxon>Eukaryota</taxon>
        <taxon>Haptista</taxon>
        <taxon>Haptophyta</taxon>
        <taxon>Prymnesiophyceae</taxon>
        <taxon>Isochrysidales</taxon>
        <taxon>Noelaerhabdaceae</taxon>
        <taxon>Emiliania</taxon>
    </lineage>
</organism>
<dbReference type="PaxDb" id="2903-EOD11432"/>
<name>A0A0D3IJJ7_EMIH1</name>
<reference evidence="1" key="2">
    <citation type="submission" date="2024-10" db="UniProtKB">
        <authorList>
            <consortium name="EnsemblProtists"/>
        </authorList>
    </citation>
    <scope>IDENTIFICATION</scope>
</reference>
<sequence length="197" mass="20891">MRRSPSLAGSACSLSFAAEVASVVTIPIYSSERVLQSREQHPAESGMGSTCSTCLPEDECEKRKPSFYDVVRLISSIPDSPASFNLSELGSVSGQNSPTGRGSLVSALGWSNRPRTTDAPLLVGKGSHSLGPLLVQRQKTLPMNPSKGHSEAERYCGDAAERGVMRANSLPRSRRSSGSWASFDAVPEKAAPNVVSI</sequence>